<comment type="caution">
    <text evidence="3">The sequence shown here is derived from an EMBL/GenBank/DDBJ whole genome shotgun (WGS) entry which is preliminary data.</text>
</comment>
<feature type="transmembrane region" description="Helical" evidence="1">
    <location>
        <begin position="104"/>
        <end position="123"/>
    </location>
</feature>
<dbReference type="PANTHER" id="PTHR42208:SF1">
    <property type="entry name" value="HEAVY METAL TRANSPORTER"/>
    <property type="match status" value="1"/>
</dbReference>
<feature type="transmembrane region" description="Helical" evidence="1">
    <location>
        <begin position="191"/>
        <end position="219"/>
    </location>
</feature>
<organism evidence="3 4">
    <name type="scientific">Halalkalicoccus tibetensis</name>
    <dbReference type="NCBI Taxonomy" id="175632"/>
    <lineage>
        <taxon>Archaea</taxon>
        <taxon>Methanobacteriati</taxon>
        <taxon>Methanobacteriota</taxon>
        <taxon>Stenosarchaea group</taxon>
        <taxon>Halobacteria</taxon>
        <taxon>Halobacteriales</taxon>
        <taxon>Halococcaceae</taxon>
        <taxon>Halalkalicoccus</taxon>
    </lineage>
</organism>
<dbReference type="RefSeq" id="WP_340605352.1">
    <property type="nucleotide sequence ID" value="NZ_JBBMXV010000005.1"/>
</dbReference>
<keyword evidence="1" id="KW-1133">Transmembrane helix</keyword>
<gene>
    <name evidence="3" type="ORF">ACFQGH_16395</name>
</gene>
<accession>A0ABD5V9I3</accession>
<feature type="domain" description="Urease accessory protein UreH-like transmembrane" evidence="2">
    <location>
        <begin position="23"/>
        <end position="240"/>
    </location>
</feature>
<dbReference type="InterPro" id="IPR039447">
    <property type="entry name" value="UreH-like_TM_dom"/>
</dbReference>
<protein>
    <submittedName>
        <fullName evidence="3">Sulfite exporter TauE/SafE family protein</fullName>
    </submittedName>
</protein>
<evidence type="ECO:0000259" key="2">
    <source>
        <dbReference type="Pfam" id="PF13386"/>
    </source>
</evidence>
<reference evidence="3 4" key="1">
    <citation type="journal article" date="2019" name="Int. J. Syst. Evol. Microbiol.">
        <title>The Global Catalogue of Microorganisms (GCM) 10K type strain sequencing project: providing services to taxonomists for standard genome sequencing and annotation.</title>
        <authorList>
            <consortium name="The Broad Institute Genomics Platform"/>
            <consortium name="The Broad Institute Genome Sequencing Center for Infectious Disease"/>
            <person name="Wu L."/>
            <person name="Ma J."/>
        </authorList>
    </citation>
    <scope>NUCLEOTIDE SEQUENCE [LARGE SCALE GENOMIC DNA]</scope>
    <source>
        <strain evidence="3 4">CGMCC 1.3240</strain>
    </source>
</reference>
<feature type="transmembrane region" description="Helical" evidence="1">
    <location>
        <begin position="231"/>
        <end position="252"/>
    </location>
</feature>
<evidence type="ECO:0000256" key="1">
    <source>
        <dbReference type="SAM" id="Phobius"/>
    </source>
</evidence>
<dbReference type="Pfam" id="PF13386">
    <property type="entry name" value="DsbD_2"/>
    <property type="match status" value="1"/>
</dbReference>
<dbReference type="Proteomes" id="UP001596312">
    <property type="component" value="Unassembled WGS sequence"/>
</dbReference>
<proteinExistence type="predicted"/>
<evidence type="ECO:0000313" key="3">
    <source>
        <dbReference type="EMBL" id="MFC6906774.1"/>
    </source>
</evidence>
<keyword evidence="4" id="KW-1185">Reference proteome</keyword>
<feature type="transmembrane region" description="Helical" evidence="1">
    <location>
        <begin position="72"/>
        <end position="98"/>
    </location>
</feature>
<name>A0ABD5V9I3_9EURY</name>
<dbReference type="EMBL" id="JBHSXQ010000005">
    <property type="protein sequence ID" value="MFC6906774.1"/>
    <property type="molecule type" value="Genomic_DNA"/>
</dbReference>
<feature type="transmembrane region" description="Helical" evidence="1">
    <location>
        <begin position="163"/>
        <end position="185"/>
    </location>
</feature>
<evidence type="ECO:0000313" key="4">
    <source>
        <dbReference type="Proteomes" id="UP001596312"/>
    </source>
</evidence>
<feature type="transmembrane region" description="Helical" evidence="1">
    <location>
        <begin position="20"/>
        <end position="42"/>
    </location>
</feature>
<keyword evidence="1" id="KW-0472">Membrane</keyword>
<dbReference type="AlphaFoldDB" id="A0ABD5V9I3"/>
<sequence>MSIDILHLITVSGVPIYTDLVVFFLIGLLGGAHCIGMCGPLVTTYSKGMASTEGVLTSHEVRQHGLFNVGRAVSYALIGGLFGLFGSVLYGTVSIVGLLQPLQAVLGVVIGALIIAAGLTRLFGYRQGSVEHATSKLGVSALFGRVYALLTSRINQWVNTPGIVGLGALHGLLPCMLLYPAYLYVFAHGSAVYGIVALGALGIGTIPSVFLYGTVIGSIGLDERLILNRALGIGFVILGYIPLAHGFALLGVPAPMFDLPFYQPFSEYLPGGHNHH</sequence>
<keyword evidence="1" id="KW-0812">Transmembrane</keyword>
<dbReference type="PANTHER" id="PTHR42208">
    <property type="entry name" value="HEAVY METAL TRANSPORTER-RELATED"/>
    <property type="match status" value="1"/>
</dbReference>